<feature type="compositionally biased region" description="Basic and acidic residues" evidence="2">
    <location>
        <begin position="747"/>
        <end position="756"/>
    </location>
</feature>
<comment type="caution">
    <text evidence="3">The sequence shown here is derived from an EMBL/GenBank/DDBJ whole genome shotgun (WGS) entry which is preliminary data.</text>
</comment>
<gene>
    <name evidence="3" type="ORF">CTheo_914</name>
</gene>
<dbReference type="GO" id="GO:0031416">
    <property type="term" value="C:NatB complex"/>
    <property type="evidence" value="ECO:0007669"/>
    <property type="project" value="TreeGrafter"/>
</dbReference>
<dbReference type="InterPro" id="IPR011990">
    <property type="entry name" value="TPR-like_helical_dom_sf"/>
</dbReference>
<reference evidence="3 4" key="1">
    <citation type="journal article" date="2019" name="Fungal Biol. Biotechnol.">
        <title>Draft genome sequence of fastidious pathogen Ceratobasidium theobromae, which causes vascular-streak dieback in Theobroma cacao.</title>
        <authorList>
            <person name="Ali S.S."/>
            <person name="Asman A."/>
            <person name="Shao J."/>
            <person name="Firmansyah A.P."/>
            <person name="Susilo A.W."/>
            <person name="Rosmana A."/>
            <person name="McMahon P."/>
            <person name="Junaid M."/>
            <person name="Guest D."/>
            <person name="Kheng T.Y."/>
            <person name="Meinhardt L.W."/>
            <person name="Bailey B.A."/>
        </authorList>
    </citation>
    <scope>NUCLEOTIDE SEQUENCE [LARGE SCALE GENOMIC DNA]</scope>
    <source>
        <strain evidence="3 4">CT2</strain>
    </source>
</reference>
<proteinExistence type="inferred from homology"/>
<dbReference type="PANTHER" id="PTHR22767:SF3">
    <property type="entry name" value="N-ALPHA-ACETYLTRANSFERASE 25, NATB AUXILIARY SUBUNIT"/>
    <property type="match status" value="1"/>
</dbReference>
<dbReference type="Pfam" id="PF09797">
    <property type="entry name" value="NatB_MDM20"/>
    <property type="match status" value="1"/>
</dbReference>
<evidence type="ECO:0000313" key="4">
    <source>
        <dbReference type="Proteomes" id="UP000383932"/>
    </source>
</evidence>
<dbReference type="InterPro" id="IPR019183">
    <property type="entry name" value="NAA25_NatB_aux_su"/>
</dbReference>
<name>A0A5N5QWY1_9AGAM</name>
<evidence type="ECO:0000256" key="2">
    <source>
        <dbReference type="SAM" id="MobiDB-lite"/>
    </source>
</evidence>
<dbReference type="AlphaFoldDB" id="A0A5N5QWY1"/>
<organism evidence="3 4">
    <name type="scientific">Ceratobasidium theobromae</name>
    <dbReference type="NCBI Taxonomy" id="1582974"/>
    <lineage>
        <taxon>Eukaryota</taxon>
        <taxon>Fungi</taxon>
        <taxon>Dikarya</taxon>
        <taxon>Basidiomycota</taxon>
        <taxon>Agaricomycotina</taxon>
        <taxon>Agaricomycetes</taxon>
        <taxon>Cantharellales</taxon>
        <taxon>Ceratobasidiaceae</taxon>
        <taxon>Ceratobasidium</taxon>
    </lineage>
</organism>
<evidence type="ECO:0000313" key="3">
    <source>
        <dbReference type="EMBL" id="KAB5595676.1"/>
    </source>
</evidence>
<dbReference type="Gene3D" id="1.25.40.1040">
    <property type="match status" value="1"/>
</dbReference>
<dbReference type="PANTHER" id="PTHR22767">
    <property type="entry name" value="N-TERMINAL ACETYLTRANSFERASE-RELATED"/>
    <property type="match status" value="1"/>
</dbReference>
<comment type="similarity">
    <text evidence="1">Belongs to the MDM20/NAA25 family.</text>
</comment>
<keyword evidence="4" id="KW-1185">Reference proteome</keyword>
<sequence length="912" mass="101326">MGDRKLQPIYALDSATPKLALQLCNKALKKQPDSTIIKSLKALALIRAGKLEECIALSDELVAAKPADESVLNTLSHVLRALDRPQDVVNLYDDAYKQNPNNEELGCQAFIAMAKIGSWRTAQQTALRLHRTFPGTGLETRYVFWAITCMMMQARAPDTPPKMKPTLLGLALRMIEGQSKPGATSTPEKVWLHMSILIDLGKSEKEDGATGPEQGINRFNKALELIVNSKQIIHSSLVCEELRKEAMILAERYVEERDVCKSRLEANDRNYVQFAGLIETTLAIIKKQQAGETLTLPPPAEGESESKPVPGCEDLYAETIDIFTKISEKEGADERAAPLALIELEISRRKAGIELASVAPETLFSLLSKYFEKIGSKTCCFDDLVDGIATLPEDGPELAKWIEYLEGQTEDLATVEGLRKAVNVAKMLRTGRPVTKTSPEDEATAARKYLKAYFDAAPICENYPETEQQPRDDFAILAASAFVSAYTASNKASYLTQAIVILEYALSKSPYNHRFRILLIRIYRLIGAPTLAHEHYKGLRVKQMQSDSLSYLVLARASTFCLAGDSELVNECIESSQIYTANVQETPEMVARAFAQEKYAQIPNFVEFEERLECSLQRDLTKMEHTRMRLGFEAQAAESLVLELQDLQLTIVRAHHDNRDMSVIPNYQPRGQNMVDQTSMGPSPGLPWLNVFLQIYIRALEDSLGPLHFTGREYNFEDESQLTPLEVEFRKFTDNLNEWLVVRDLPKPENKGKDEEANGDGASETKSGADVPALAGLYKKFTEISKNEAILPWEALHVAGLAQEALVIFEVHSAQFKVPITGKAKKDPIAQGIKGIRPRASKALKDLAAAMVAVGEEAGSEAKQQAFVDECKDLEEFTELPSSFLKDTAKRTRAAQKGVFEGWGKGMLRSLV</sequence>
<dbReference type="SUPFAM" id="SSF48452">
    <property type="entry name" value="TPR-like"/>
    <property type="match status" value="1"/>
</dbReference>
<protein>
    <submittedName>
        <fullName evidence="3">Phagocyte signaling-impaired protein</fullName>
    </submittedName>
</protein>
<feature type="region of interest" description="Disordered" evidence="2">
    <location>
        <begin position="747"/>
        <end position="768"/>
    </location>
</feature>
<dbReference type="Proteomes" id="UP000383932">
    <property type="component" value="Unassembled WGS sequence"/>
</dbReference>
<dbReference type="OrthoDB" id="1874341at2759"/>
<dbReference type="EMBL" id="SSOP01000007">
    <property type="protein sequence ID" value="KAB5595676.1"/>
    <property type="molecule type" value="Genomic_DNA"/>
</dbReference>
<accession>A0A5N5QWY1</accession>
<evidence type="ECO:0000256" key="1">
    <source>
        <dbReference type="ARBA" id="ARBA00006298"/>
    </source>
</evidence>